<feature type="compositionally biased region" description="Polar residues" evidence="1">
    <location>
        <begin position="319"/>
        <end position="333"/>
    </location>
</feature>
<dbReference type="AlphaFoldDB" id="A0A402D465"/>
<dbReference type="KEGG" id="ccot:CCAX7_32540"/>
<evidence type="ECO:0000256" key="1">
    <source>
        <dbReference type="SAM" id="MobiDB-lite"/>
    </source>
</evidence>
<protein>
    <submittedName>
        <fullName evidence="2">Uncharacterized protein</fullName>
    </submittedName>
</protein>
<sequence length="358" mass="35907">MAAACEYHGKVTFMNTVPASLIRSCRNFGLMSIGFLSALGAMSLLQPTPVQAQNPQMSLAAQIGALQRAMASAEAAIRAQDETIASLRSKLADDETTIHTLQTRTASMSVSGADLTFTGVNVHIVDGSGKTASASGLGNLIVGYNAPSAEFDQARAGSHNLILGDANNYPSYGGIVAGVSNAIAAPYASVIGGSHNIASGLYATVTGGYTNNAIANCASVSGGDYNMADGVFSSVSGGYHNAASAQEAVVSGGVGNKAGDEGAAVSGGCFNKAANFSAAVSGGVGNIASGYESTVSGGCYHVAVASGSLVGGEQYNTPSSDISSITNSDQIGNPNAGVKWDPDYPGSIDLVGHRRSEK</sequence>
<dbReference type="EMBL" id="AP025739">
    <property type="protein sequence ID" value="BDI31203.1"/>
    <property type="molecule type" value="Genomic_DNA"/>
</dbReference>
<evidence type="ECO:0000313" key="3">
    <source>
        <dbReference type="Proteomes" id="UP000287394"/>
    </source>
</evidence>
<dbReference type="Proteomes" id="UP000287394">
    <property type="component" value="Chromosome"/>
</dbReference>
<keyword evidence="3" id="KW-1185">Reference proteome</keyword>
<gene>
    <name evidence="2" type="ORF">CCAX7_32540</name>
</gene>
<dbReference type="Gene3D" id="2.150.10.10">
    <property type="entry name" value="Serralysin-like metalloprotease, C-terminal"/>
    <property type="match status" value="1"/>
</dbReference>
<dbReference type="InterPro" id="IPR011049">
    <property type="entry name" value="Serralysin-like_metalloprot_C"/>
</dbReference>
<accession>A0A402D465</accession>
<name>A0A402D465_9BACT</name>
<feature type="region of interest" description="Disordered" evidence="1">
    <location>
        <begin position="319"/>
        <end position="344"/>
    </location>
</feature>
<evidence type="ECO:0000313" key="2">
    <source>
        <dbReference type="EMBL" id="BDI31203.1"/>
    </source>
</evidence>
<proteinExistence type="predicted"/>
<organism evidence="2 3">
    <name type="scientific">Capsulimonas corticalis</name>
    <dbReference type="NCBI Taxonomy" id="2219043"/>
    <lineage>
        <taxon>Bacteria</taxon>
        <taxon>Bacillati</taxon>
        <taxon>Armatimonadota</taxon>
        <taxon>Armatimonadia</taxon>
        <taxon>Capsulimonadales</taxon>
        <taxon>Capsulimonadaceae</taxon>
        <taxon>Capsulimonas</taxon>
    </lineage>
</organism>
<reference evidence="2 3" key="1">
    <citation type="journal article" date="2019" name="Int. J. Syst. Evol. Microbiol.">
        <title>Capsulimonas corticalis gen. nov., sp. nov., an aerobic capsulated bacterium, of a novel bacterial order, Capsulimonadales ord. nov., of the class Armatimonadia of the phylum Armatimonadetes.</title>
        <authorList>
            <person name="Li J."/>
            <person name="Kudo C."/>
            <person name="Tonouchi A."/>
        </authorList>
    </citation>
    <scope>NUCLEOTIDE SEQUENCE [LARGE SCALE GENOMIC DNA]</scope>
    <source>
        <strain evidence="2 3">AX-7</strain>
    </source>
</reference>